<keyword evidence="5 7" id="KW-0472">Membrane</keyword>
<sequence>MSRYRKLMWSLLVVLMIVPLRIASAEVPYPTHYYDVNLDELPIQPVYVPDGIIEYPFAEPVDLQSTPNGHLFVVDKELGKVIEFGQGRELVRMFGDEEGEGQLNSPEGVFVAQDGHIYIADSGNKRIAVFKANGEYLRSYGKPETVVLNDQYHFVPVKLVVDRRGVMYISVRGADQGLVRINQDGKFLGFFGANKSNPSFMSWVKKLILTKEQMDKEVANKPRHIANISLDASGFIITASPGTKTAGNIRKLNAGGIDALKNQMFRNSGSIVDAVTDNNQFLYGLEQTTGKISMYDPSGRILLDFGQQQQHAQQSGLLIYPTSLAVNSSFQIFVADSGMKIVQVFKRTEFADTLLTAIQLYGQGRYEESKAYWGKIAARNELIDLTFQGLGKAALLEGQYKQALALFKEASDEKGYSEAFWNVRTDRIKAYFIPVCVSLLVIFVSLRLLRARIAAYWRAIRWTAPLLRYGREAKDFFYVIIHPYAGYYRLKERKISFVFLLSILIAVCLAKAAQLYGSGFIFHPYDLSQVNISNELLLLLAVLVTWIIANYLVCSVKGGEGRFREVLQASIFGMAPYMVFTAVIIPISNMVVLEESILVTAITQIMLLCVVIQFFVMTQVIHNFDFLETVKNMLITLFSVLMIWFFAALISGLSFNLYDFFYQLYREVTYYL</sequence>
<keyword evidence="4 7" id="KW-1133">Transmembrane helix</keyword>
<dbReference type="Proteomes" id="UP001519287">
    <property type="component" value="Unassembled WGS sequence"/>
</dbReference>
<dbReference type="InterPro" id="IPR006977">
    <property type="entry name" value="Yip1_dom"/>
</dbReference>
<evidence type="ECO:0000256" key="6">
    <source>
        <dbReference type="PROSITE-ProRule" id="PRU00504"/>
    </source>
</evidence>
<proteinExistence type="predicted"/>
<name>A0ABS4IZT6_9BACL</name>
<evidence type="ECO:0000256" key="3">
    <source>
        <dbReference type="ARBA" id="ARBA00022737"/>
    </source>
</evidence>
<feature type="transmembrane region" description="Helical" evidence="7">
    <location>
        <begin position="633"/>
        <end position="655"/>
    </location>
</feature>
<dbReference type="Pfam" id="PF04893">
    <property type="entry name" value="Yip1"/>
    <property type="match status" value="1"/>
</dbReference>
<keyword evidence="10" id="KW-1185">Reference proteome</keyword>
<feature type="transmembrane region" description="Helical" evidence="7">
    <location>
        <begin position="597"/>
        <end position="621"/>
    </location>
</feature>
<feature type="transmembrane region" description="Helical" evidence="7">
    <location>
        <begin position="536"/>
        <end position="554"/>
    </location>
</feature>
<comment type="subcellular location">
    <subcellularLocation>
        <location evidence="1">Membrane</location>
        <topology evidence="1">Multi-pass membrane protein</topology>
    </subcellularLocation>
</comment>
<dbReference type="SUPFAM" id="SSF101898">
    <property type="entry name" value="NHL repeat"/>
    <property type="match status" value="1"/>
</dbReference>
<evidence type="ECO:0000256" key="5">
    <source>
        <dbReference type="ARBA" id="ARBA00023136"/>
    </source>
</evidence>
<dbReference type="CDD" id="cd05819">
    <property type="entry name" value="NHL"/>
    <property type="match status" value="1"/>
</dbReference>
<evidence type="ECO:0000259" key="8">
    <source>
        <dbReference type="Pfam" id="PF04893"/>
    </source>
</evidence>
<feature type="transmembrane region" description="Helical" evidence="7">
    <location>
        <begin position="431"/>
        <end position="449"/>
    </location>
</feature>
<evidence type="ECO:0000313" key="9">
    <source>
        <dbReference type="EMBL" id="MBP1993110.1"/>
    </source>
</evidence>
<dbReference type="RefSeq" id="WP_209974680.1">
    <property type="nucleotide sequence ID" value="NZ_JAGGLB010000017.1"/>
</dbReference>
<dbReference type="InterPro" id="IPR050952">
    <property type="entry name" value="TRIM-NHL_E3_ligases"/>
</dbReference>
<evidence type="ECO:0000256" key="2">
    <source>
        <dbReference type="ARBA" id="ARBA00022692"/>
    </source>
</evidence>
<keyword evidence="3" id="KW-0677">Repeat</keyword>
<feature type="transmembrane region" description="Helical" evidence="7">
    <location>
        <begin position="497"/>
        <end position="516"/>
    </location>
</feature>
<dbReference type="PROSITE" id="PS51125">
    <property type="entry name" value="NHL"/>
    <property type="match status" value="1"/>
</dbReference>
<evidence type="ECO:0000256" key="1">
    <source>
        <dbReference type="ARBA" id="ARBA00004141"/>
    </source>
</evidence>
<evidence type="ECO:0000256" key="4">
    <source>
        <dbReference type="ARBA" id="ARBA00022989"/>
    </source>
</evidence>
<dbReference type="InterPro" id="IPR011042">
    <property type="entry name" value="6-blade_b-propeller_TolB-like"/>
</dbReference>
<keyword evidence="2 7" id="KW-0812">Transmembrane</keyword>
<dbReference type="InterPro" id="IPR001258">
    <property type="entry name" value="NHL_repeat"/>
</dbReference>
<feature type="domain" description="Yip1" evidence="8">
    <location>
        <begin position="478"/>
        <end position="648"/>
    </location>
</feature>
<dbReference type="EMBL" id="JAGGLB010000017">
    <property type="protein sequence ID" value="MBP1993110.1"/>
    <property type="molecule type" value="Genomic_DNA"/>
</dbReference>
<organism evidence="9 10">
    <name type="scientific">Paenibacillus eucommiae</name>
    <dbReference type="NCBI Taxonomy" id="1355755"/>
    <lineage>
        <taxon>Bacteria</taxon>
        <taxon>Bacillati</taxon>
        <taxon>Bacillota</taxon>
        <taxon>Bacilli</taxon>
        <taxon>Bacillales</taxon>
        <taxon>Paenibacillaceae</taxon>
        <taxon>Paenibacillus</taxon>
    </lineage>
</organism>
<accession>A0ABS4IZT6</accession>
<comment type="caution">
    <text evidence="9">The sequence shown here is derived from an EMBL/GenBank/DDBJ whole genome shotgun (WGS) entry which is preliminary data.</text>
</comment>
<evidence type="ECO:0000256" key="7">
    <source>
        <dbReference type="SAM" id="Phobius"/>
    </source>
</evidence>
<dbReference type="PANTHER" id="PTHR24104">
    <property type="entry name" value="E3 UBIQUITIN-PROTEIN LIGASE NHLRC1-RELATED"/>
    <property type="match status" value="1"/>
</dbReference>
<gene>
    <name evidence="9" type="ORF">J2Z66_004727</name>
</gene>
<feature type="transmembrane region" description="Helical" evidence="7">
    <location>
        <begin position="566"/>
        <end position="585"/>
    </location>
</feature>
<reference evidence="9 10" key="1">
    <citation type="submission" date="2021-03" db="EMBL/GenBank/DDBJ databases">
        <title>Genomic Encyclopedia of Type Strains, Phase IV (KMG-IV): sequencing the most valuable type-strain genomes for metagenomic binning, comparative biology and taxonomic classification.</title>
        <authorList>
            <person name="Goeker M."/>
        </authorList>
    </citation>
    <scope>NUCLEOTIDE SEQUENCE [LARGE SCALE GENOMIC DNA]</scope>
    <source>
        <strain evidence="9 10">DSM 26048</strain>
    </source>
</reference>
<dbReference type="Gene3D" id="2.120.10.30">
    <property type="entry name" value="TolB, C-terminal domain"/>
    <property type="match status" value="2"/>
</dbReference>
<protein>
    <submittedName>
        <fullName evidence="9">Tetratricopeptide (TPR) repeat protein</fullName>
    </submittedName>
</protein>
<dbReference type="Pfam" id="PF01436">
    <property type="entry name" value="NHL"/>
    <property type="match status" value="1"/>
</dbReference>
<dbReference type="PANTHER" id="PTHR24104:SF25">
    <property type="entry name" value="PROTEIN LIN-41"/>
    <property type="match status" value="1"/>
</dbReference>
<feature type="repeat" description="NHL" evidence="6">
    <location>
        <begin position="101"/>
        <end position="133"/>
    </location>
</feature>
<evidence type="ECO:0000313" key="10">
    <source>
        <dbReference type="Proteomes" id="UP001519287"/>
    </source>
</evidence>